<evidence type="ECO:0000256" key="18">
    <source>
        <dbReference type="ARBA" id="ARBA00047995"/>
    </source>
</evidence>
<dbReference type="InterPro" id="IPR045055">
    <property type="entry name" value="DNA2/NAM7-like"/>
</dbReference>
<dbReference type="InterPro" id="IPR026851">
    <property type="entry name" value="Dna2/JHS1_DEXXQ-box"/>
</dbReference>
<dbReference type="GO" id="GO:0006281">
    <property type="term" value="P:DNA repair"/>
    <property type="evidence" value="ECO:0007669"/>
    <property type="project" value="UniProtKB-KW"/>
</dbReference>
<keyword evidence="13 19" id="KW-0411">Iron-sulfur</keyword>
<dbReference type="Proteomes" id="UP001151287">
    <property type="component" value="Unassembled WGS sequence"/>
</dbReference>
<dbReference type="SUPFAM" id="SSF52540">
    <property type="entry name" value="P-loop containing nucleoside triphosphate hydrolases"/>
    <property type="match status" value="1"/>
</dbReference>
<evidence type="ECO:0000256" key="3">
    <source>
        <dbReference type="ARBA" id="ARBA00022485"/>
    </source>
</evidence>
<sequence>MAPRKRTASSRKTGQSNQPSEPAKFGIQHFFERHLSQASVSASASSSASTQNPKPDPTSDTQSSPKSKSDLSITDQVPPPDESKVDDGFSEISPEASKRAPPKRFKFSPGMIIKQSQDDGGDVVTWKVSPVNERLRSLASKHLPRTTRVFAEATGMSGSILQSCSETISESPSTFTMSKLKSWLSSKPDLENNDGLKESQSPFRTPPSLPYSSIALKVDVNGGAGLVEHQKDLMTLLDQVKDAMVEEAGEEMEESDTMACSLNHAFVQEKTKNESTLCMNGLQKQKFSNALPNETYLVLEVSEKHKGEESSCGRHPFKILRLLNEQIGTERALYLYDEWFHSLVAPGDTVNVIGEFNDRGKCTVDRSKNLLIVHPDVLISGTRVASSFTCSRRAVLDERLKVSENSISALIGTLLHQVFQEGLNMRLPSKHYLEEHAKQILQKNLESLYACGANEKDILSSLVEVIPQMLTWFTSFMEESENSSIDFGQFEEPKVVSVNETIDIEEMAWAPRYGLKGMIDASLNARIQSSNGVTHERILPLEFKTGKGTTGRSAAEHAAQVILYTLLMSERYLKNNIDMGLIYYLRTNQTIGIKVQRSDLVGLVMRRNELASEILKASTAQSFPPMLQSATICTGCRHLNACGIYHKANGGNSASSGLGGIFDNLVNHLTPAHCNFLKLWDRLIDLEAQTTQVTKKEIWRPSLRREKSAGSISSLVLDPRNDFSVESSGKCDRYIYQFVRQKLELDSDDSSMDILEFSFKRGDCVVLSTESGRIAVATGVIKDISRLHVSVSLSRRLRLPGSELSQERELLEQEMWRIDKDEFTSSYGIMRFNLVQLFYQNSRSLHLRKLIVDLQAPRFETGGLLSQDPAISYVRSEMSLNDDQRRSIHRILAARDYALILGMPGTGKTHTMAHAVKALLIKGASVLLTSYTNSAVDNLLLKLKSENIDFIRIGRIEAVHHEIREHCFSGTNAQSLKEIKQRMESVQVVGVTCLAINHPLLTNKKFDVCIMDEAGQITLPVSLGPLMFASKFVLVGDHYQLPPLVQSTEARENGMGISLFWRLSEAHPNAISALQCQYRMCTGIMELSNSLIYGNRLRCGSTQVALAKLNFCTKRSKHPWLNQILDPDKPAIFVNTDKLPALEERENTAVNNPAEAYIVSQAVADLINRGINEEEVGVVTPYNSQATLIRKLLISSVEVHTIDRYQGRDKDCVVVSFVRSTRGDSRVNSSLLGDWHRINVVLTRAKKKLIMIGSQKTLSSVPLLKLLIEKIDILGGVVHVTKKDIQYLKMLKKCSQTDPC</sequence>
<dbReference type="InterPro" id="IPR041677">
    <property type="entry name" value="DNA2/NAM7_AAA_11"/>
</dbReference>
<dbReference type="GO" id="GO:0017108">
    <property type="term" value="F:5'-flap endonuclease activity"/>
    <property type="evidence" value="ECO:0007669"/>
    <property type="project" value="UniProtKB-UniRule"/>
</dbReference>
<keyword evidence="8 19" id="KW-0227">DNA damage</keyword>
<accession>A0A9Q0HZ53</accession>
<keyword evidence="11 19" id="KW-0067">ATP-binding</keyword>
<evidence type="ECO:0000256" key="13">
    <source>
        <dbReference type="ARBA" id="ARBA00023014"/>
    </source>
</evidence>
<feature type="compositionally biased region" description="Polar residues" evidence="20">
    <location>
        <begin position="10"/>
        <end position="20"/>
    </location>
</feature>
<keyword evidence="6 19" id="KW-0479">Metal-binding</keyword>
<dbReference type="GO" id="GO:0005694">
    <property type="term" value="C:chromosome"/>
    <property type="evidence" value="ECO:0007669"/>
    <property type="project" value="UniProtKB-SubCell"/>
</dbReference>
<dbReference type="InterPro" id="IPR014808">
    <property type="entry name" value="DNA_replication_fac_Dna2_N"/>
</dbReference>
<evidence type="ECO:0000256" key="16">
    <source>
        <dbReference type="ARBA" id="ARBA00023242"/>
    </source>
</evidence>
<feature type="domain" description="DNA2/NAM7 helicase-like C-terminal" evidence="23">
    <location>
        <begin position="1056"/>
        <end position="1255"/>
    </location>
</feature>
<feature type="region of interest" description="Disordered" evidence="20">
    <location>
        <begin position="1"/>
        <end position="121"/>
    </location>
</feature>
<evidence type="ECO:0000256" key="17">
    <source>
        <dbReference type="ARBA" id="ARBA00023268"/>
    </source>
</evidence>
<dbReference type="GO" id="GO:0005524">
    <property type="term" value="F:ATP binding"/>
    <property type="evidence" value="ECO:0007669"/>
    <property type="project" value="UniProtKB-UniRule"/>
</dbReference>
<feature type="compositionally biased region" description="Polar residues" evidence="20">
    <location>
        <begin position="50"/>
        <end position="75"/>
    </location>
</feature>
<gene>
    <name evidence="24" type="ORF">LUZ63_002677</name>
</gene>
<comment type="function">
    <text evidence="19">Key enzyme involved in DNA replication and DNA repair. Involved in Okazaki fragments processing by cleaving long flaps that escape FEN1: flaps that are longer than 27 nucleotides are coated by replication protein A complex (RPA), leading to recruit DNA2 which cleaves the flap until it is too short to bind RPA and becomes a substrate for FEN1. Also involved in 5'-end resection of DNA during double-strand break (DSB) repair by mediating the cleavage of 5'-ssDNA.</text>
</comment>
<dbReference type="Gene3D" id="3.40.50.300">
    <property type="entry name" value="P-loop containing nucleotide triphosphate hydrolases"/>
    <property type="match status" value="2"/>
</dbReference>
<dbReference type="GO" id="GO:0051539">
    <property type="term" value="F:4 iron, 4 sulfur cluster binding"/>
    <property type="evidence" value="ECO:0007669"/>
    <property type="project" value="UniProtKB-UniRule"/>
</dbReference>
<keyword evidence="16 19" id="KW-0539">Nucleus</keyword>
<feature type="domain" description="DNA2/NAM7 helicase helicase" evidence="22">
    <location>
        <begin position="980"/>
        <end position="1047"/>
    </location>
</feature>
<proteinExistence type="inferred from homology"/>
<comment type="caution">
    <text evidence="24">The sequence shown here is derived from an EMBL/GenBank/DDBJ whole genome shotgun (WGS) entry which is preliminary data.</text>
</comment>
<dbReference type="EMBL" id="JAMQYH010000001">
    <property type="protein sequence ID" value="KAJ1702898.1"/>
    <property type="molecule type" value="Genomic_DNA"/>
</dbReference>
<protein>
    <recommendedName>
        <fullName evidence="19">DNA replication ATP-dependent helicase/nuclease</fullName>
        <ecNumber evidence="19">3.1.-.-</ecNumber>
        <ecNumber evidence="19">3.6.4.12</ecNumber>
    </recommendedName>
</protein>
<keyword evidence="10 19" id="KW-0347">Helicase</keyword>
<dbReference type="OrthoDB" id="306218at2759"/>
<keyword evidence="25" id="KW-1185">Reference proteome</keyword>
<evidence type="ECO:0000256" key="1">
    <source>
        <dbReference type="ARBA" id="ARBA00001966"/>
    </source>
</evidence>
<dbReference type="PANTHER" id="PTHR10887:SF433">
    <property type="entry name" value="DNA REPLICATION ATP-DEPENDENT HELICASE_NUCLEASE DNA2"/>
    <property type="match status" value="1"/>
</dbReference>
<dbReference type="GO" id="GO:0017116">
    <property type="term" value="F:single-stranded DNA helicase activity"/>
    <property type="evidence" value="ECO:0007669"/>
    <property type="project" value="UniProtKB-UniRule"/>
</dbReference>
<dbReference type="FunFam" id="3.40.50.300:FF:001170">
    <property type="entry name" value="DNA replication helicase Dna2"/>
    <property type="match status" value="1"/>
</dbReference>
<evidence type="ECO:0000256" key="11">
    <source>
        <dbReference type="ARBA" id="ARBA00022840"/>
    </source>
</evidence>
<feature type="compositionally biased region" description="Low complexity" evidence="20">
    <location>
        <begin position="36"/>
        <end position="49"/>
    </location>
</feature>
<dbReference type="Gene3D" id="3.90.320.10">
    <property type="match status" value="1"/>
</dbReference>
<evidence type="ECO:0000256" key="7">
    <source>
        <dbReference type="ARBA" id="ARBA00022741"/>
    </source>
</evidence>
<evidence type="ECO:0000256" key="10">
    <source>
        <dbReference type="ARBA" id="ARBA00022806"/>
    </source>
</evidence>
<evidence type="ECO:0000256" key="19">
    <source>
        <dbReference type="RuleBase" id="RU367041"/>
    </source>
</evidence>
<keyword evidence="19" id="KW-0158">Chromosome</keyword>
<keyword evidence="17 19" id="KW-0511">Multifunctional enzyme</keyword>
<feature type="domain" description="DNA replication factor Dna2 N-terminal" evidence="21">
    <location>
        <begin position="326"/>
        <end position="524"/>
    </location>
</feature>
<evidence type="ECO:0000256" key="20">
    <source>
        <dbReference type="SAM" id="MobiDB-lite"/>
    </source>
</evidence>
<keyword evidence="7 19" id="KW-0547">Nucleotide-binding</keyword>
<dbReference type="InterPro" id="IPR047187">
    <property type="entry name" value="SF1_C_Upf1"/>
</dbReference>
<evidence type="ECO:0000259" key="21">
    <source>
        <dbReference type="Pfam" id="PF08696"/>
    </source>
</evidence>
<keyword evidence="12 19" id="KW-0408">Iron</keyword>
<dbReference type="PANTHER" id="PTHR10887">
    <property type="entry name" value="DNA2/NAM7 HELICASE FAMILY"/>
    <property type="match status" value="1"/>
</dbReference>
<evidence type="ECO:0000313" key="24">
    <source>
        <dbReference type="EMBL" id="KAJ1702898.1"/>
    </source>
</evidence>
<evidence type="ECO:0000256" key="5">
    <source>
        <dbReference type="ARBA" id="ARBA00022722"/>
    </source>
</evidence>
<evidence type="ECO:0000256" key="2">
    <source>
        <dbReference type="ARBA" id="ARBA00007913"/>
    </source>
</evidence>
<keyword evidence="3 19" id="KW-0004">4Fe-4S</keyword>
<dbReference type="InterPro" id="IPR041679">
    <property type="entry name" value="DNA2/NAM7-like_C"/>
</dbReference>
<dbReference type="GO" id="GO:0033567">
    <property type="term" value="P:DNA replication, Okazaki fragment processing"/>
    <property type="evidence" value="ECO:0007669"/>
    <property type="project" value="UniProtKB-UniRule"/>
</dbReference>
<comment type="cofactor">
    <cofactor evidence="1">
        <name>[4Fe-4S] cluster</name>
        <dbReference type="ChEBI" id="CHEBI:49883"/>
    </cofactor>
</comment>
<evidence type="ECO:0000259" key="23">
    <source>
        <dbReference type="Pfam" id="PF13087"/>
    </source>
</evidence>
<dbReference type="GO" id="GO:0003677">
    <property type="term" value="F:DNA binding"/>
    <property type="evidence" value="ECO:0007669"/>
    <property type="project" value="UniProtKB-UniRule"/>
</dbReference>
<name>A0A9Q0HZ53_9POAL</name>
<dbReference type="Pfam" id="PF13086">
    <property type="entry name" value="AAA_11"/>
    <property type="match status" value="2"/>
</dbReference>
<dbReference type="InterPro" id="IPR011604">
    <property type="entry name" value="PDDEXK-like_dom_sf"/>
</dbReference>
<reference evidence="24" key="1">
    <citation type="journal article" date="2022" name="Cell">
        <title>Repeat-based holocentromeres influence genome architecture and karyotype evolution.</title>
        <authorList>
            <person name="Hofstatter P.G."/>
            <person name="Thangavel G."/>
            <person name="Lux T."/>
            <person name="Neumann P."/>
            <person name="Vondrak T."/>
            <person name="Novak P."/>
            <person name="Zhang M."/>
            <person name="Costa L."/>
            <person name="Castellani M."/>
            <person name="Scott A."/>
            <person name="Toegelov H."/>
            <person name="Fuchs J."/>
            <person name="Mata-Sucre Y."/>
            <person name="Dias Y."/>
            <person name="Vanzela A.L.L."/>
            <person name="Huettel B."/>
            <person name="Almeida C.C.S."/>
            <person name="Simkova H."/>
            <person name="Souza G."/>
            <person name="Pedrosa-Harand A."/>
            <person name="Macas J."/>
            <person name="Mayer K.F.X."/>
            <person name="Houben A."/>
            <person name="Marques A."/>
        </authorList>
    </citation>
    <scope>NUCLEOTIDE SEQUENCE</scope>
    <source>
        <strain evidence="24">RhyBre1mFocal</strain>
    </source>
</reference>
<evidence type="ECO:0000259" key="22">
    <source>
        <dbReference type="Pfam" id="PF13086"/>
    </source>
</evidence>
<keyword evidence="4 19" id="KW-0235">DNA replication</keyword>
<comment type="similarity">
    <text evidence="2 19">Belongs to the DNA2/NAM7 helicase family.</text>
</comment>
<evidence type="ECO:0000256" key="6">
    <source>
        <dbReference type="ARBA" id="ARBA00022723"/>
    </source>
</evidence>
<evidence type="ECO:0000256" key="15">
    <source>
        <dbReference type="ARBA" id="ARBA00023204"/>
    </source>
</evidence>
<comment type="catalytic activity">
    <reaction evidence="18 19">
        <text>ATP + H2O = ADP + phosphate + H(+)</text>
        <dbReference type="Rhea" id="RHEA:13065"/>
        <dbReference type="ChEBI" id="CHEBI:15377"/>
        <dbReference type="ChEBI" id="CHEBI:15378"/>
        <dbReference type="ChEBI" id="CHEBI:30616"/>
        <dbReference type="ChEBI" id="CHEBI:43474"/>
        <dbReference type="ChEBI" id="CHEBI:456216"/>
        <dbReference type="EC" id="3.6.4.12"/>
    </reaction>
</comment>
<dbReference type="InterPro" id="IPR027417">
    <property type="entry name" value="P-loop_NTPase"/>
</dbReference>
<comment type="subcellular location">
    <subcellularLocation>
        <location evidence="19">Nucleus</location>
    </subcellularLocation>
    <subcellularLocation>
        <location evidence="19">Chromosome</location>
    </subcellularLocation>
</comment>
<dbReference type="CDD" id="cd18808">
    <property type="entry name" value="SF1_C_Upf1"/>
    <property type="match status" value="1"/>
</dbReference>
<evidence type="ECO:0000313" key="25">
    <source>
        <dbReference type="Proteomes" id="UP001151287"/>
    </source>
</evidence>
<dbReference type="EC" id="3.6.4.12" evidence="19"/>
<dbReference type="GO" id="GO:0005737">
    <property type="term" value="C:cytoplasm"/>
    <property type="evidence" value="ECO:0007669"/>
    <property type="project" value="TreeGrafter"/>
</dbReference>
<keyword evidence="5 19" id="KW-0540">Nuclease</keyword>
<keyword evidence="9 19" id="KW-0378">Hydrolase</keyword>
<feature type="domain" description="DNA2/NAM7 helicase helicase" evidence="22">
    <location>
        <begin position="880"/>
        <end position="975"/>
    </location>
</feature>
<organism evidence="24 25">
    <name type="scientific">Rhynchospora breviuscula</name>
    <dbReference type="NCBI Taxonomy" id="2022672"/>
    <lineage>
        <taxon>Eukaryota</taxon>
        <taxon>Viridiplantae</taxon>
        <taxon>Streptophyta</taxon>
        <taxon>Embryophyta</taxon>
        <taxon>Tracheophyta</taxon>
        <taxon>Spermatophyta</taxon>
        <taxon>Magnoliopsida</taxon>
        <taxon>Liliopsida</taxon>
        <taxon>Poales</taxon>
        <taxon>Cyperaceae</taxon>
        <taxon>Cyperoideae</taxon>
        <taxon>Rhynchosporeae</taxon>
        <taxon>Rhynchospora</taxon>
    </lineage>
</organism>
<dbReference type="EC" id="3.1.-.-" evidence="19"/>
<keyword evidence="14 19" id="KW-0238">DNA-binding</keyword>
<dbReference type="CDD" id="cd22318">
    <property type="entry name" value="DNA2_N-like"/>
    <property type="match status" value="1"/>
</dbReference>
<dbReference type="Pfam" id="PF13087">
    <property type="entry name" value="AAA_12"/>
    <property type="match status" value="1"/>
</dbReference>
<dbReference type="GO" id="GO:0046872">
    <property type="term" value="F:metal ion binding"/>
    <property type="evidence" value="ECO:0007669"/>
    <property type="project" value="UniProtKB-UniRule"/>
</dbReference>
<evidence type="ECO:0000256" key="4">
    <source>
        <dbReference type="ARBA" id="ARBA00022705"/>
    </source>
</evidence>
<keyword evidence="15 19" id="KW-0234">DNA repair</keyword>
<evidence type="ECO:0000256" key="8">
    <source>
        <dbReference type="ARBA" id="ARBA00022763"/>
    </source>
</evidence>
<evidence type="ECO:0000256" key="14">
    <source>
        <dbReference type="ARBA" id="ARBA00023125"/>
    </source>
</evidence>
<evidence type="ECO:0000256" key="12">
    <source>
        <dbReference type="ARBA" id="ARBA00023004"/>
    </source>
</evidence>
<evidence type="ECO:0000256" key="9">
    <source>
        <dbReference type="ARBA" id="ARBA00022801"/>
    </source>
</evidence>
<dbReference type="CDD" id="cd18041">
    <property type="entry name" value="DEXXQc_DNA2"/>
    <property type="match status" value="1"/>
</dbReference>
<dbReference type="Pfam" id="PF08696">
    <property type="entry name" value="Dna2"/>
    <property type="match status" value="1"/>
</dbReference>
<dbReference type="GO" id="GO:0071932">
    <property type="term" value="P:replication fork reversal"/>
    <property type="evidence" value="ECO:0007669"/>
    <property type="project" value="TreeGrafter"/>
</dbReference>
<dbReference type="GO" id="GO:0005634">
    <property type="term" value="C:nucleus"/>
    <property type="evidence" value="ECO:0007669"/>
    <property type="project" value="UniProtKB-SubCell"/>
</dbReference>